<proteinExistence type="predicted"/>
<dbReference type="RefSeq" id="WP_377488841.1">
    <property type="nucleotide sequence ID" value="NZ_JBHMDO010000003.1"/>
</dbReference>
<evidence type="ECO:0000313" key="1">
    <source>
        <dbReference type="EMBL" id="MFB9324618.1"/>
    </source>
</evidence>
<name>A0ABV5KK38_9BACL</name>
<protein>
    <recommendedName>
        <fullName evidence="3">DUF2489 domain-containing protein</fullName>
    </recommendedName>
</protein>
<comment type="caution">
    <text evidence="1">The sequence shown here is derived from an EMBL/GenBank/DDBJ whole genome shotgun (WGS) entry which is preliminary data.</text>
</comment>
<evidence type="ECO:0000313" key="2">
    <source>
        <dbReference type="Proteomes" id="UP001589747"/>
    </source>
</evidence>
<gene>
    <name evidence="1" type="ORF">ACFFSY_01530</name>
</gene>
<reference evidence="1 2" key="1">
    <citation type="submission" date="2024-09" db="EMBL/GenBank/DDBJ databases">
        <authorList>
            <person name="Sun Q."/>
            <person name="Mori K."/>
        </authorList>
    </citation>
    <scope>NUCLEOTIDE SEQUENCE [LARGE SCALE GENOMIC DNA]</scope>
    <source>
        <strain evidence="1 2">TISTR 2452</strain>
    </source>
</reference>
<keyword evidence="2" id="KW-1185">Reference proteome</keyword>
<dbReference type="Proteomes" id="UP001589747">
    <property type="component" value="Unassembled WGS sequence"/>
</dbReference>
<evidence type="ECO:0008006" key="3">
    <source>
        <dbReference type="Google" id="ProtNLM"/>
    </source>
</evidence>
<organism evidence="1 2">
    <name type="scientific">Paenibacillus aurantiacus</name>
    <dbReference type="NCBI Taxonomy" id="1936118"/>
    <lineage>
        <taxon>Bacteria</taxon>
        <taxon>Bacillati</taxon>
        <taxon>Bacillota</taxon>
        <taxon>Bacilli</taxon>
        <taxon>Bacillales</taxon>
        <taxon>Paenibacillaceae</taxon>
        <taxon>Paenibacillus</taxon>
    </lineage>
</organism>
<dbReference type="EMBL" id="JBHMDO010000003">
    <property type="protein sequence ID" value="MFB9324618.1"/>
    <property type="molecule type" value="Genomic_DNA"/>
</dbReference>
<sequence length="100" mass="11682">MNDELIKSKVIQLLKDLLDGKKPIVLGCMELSALWHEGYDFIDYDIVEHYDNMLHIPLPTEHHLWNQAALNDRLKELEAYRPKVLSTVKSLLDDLLRAEE</sequence>
<accession>A0ABV5KK38</accession>